<protein>
    <submittedName>
        <fullName evidence="1">Uncharacterized protein</fullName>
    </submittedName>
</protein>
<keyword evidence="2" id="KW-1185">Reference proteome</keyword>
<dbReference type="AlphaFoldDB" id="A0AA39U4N8"/>
<gene>
    <name evidence="1" type="ORF">B0T17DRAFT_511549</name>
</gene>
<comment type="caution">
    <text evidence="1">The sequence shown here is derived from an EMBL/GenBank/DDBJ whole genome shotgun (WGS) entry which is preliminary data.</text>
</comment>
<dbReference type="Proteomes" id="UP001174934">
    <property type="component" value="Unassembled WGS sequence"/>
</dbReference>
<organism evidence="1 2">
    <name type="scientific">Bombardia bombarda</name>
    <dbReference type="NCBI Taxonomy" id="252184"/>
    <lineage>
        <taxon>Eukaryota</taxon>
        <taxon>Fungi</taxon>
        <taxon>Dikarya</taxon>
        <taxon>Ascomycota</taxon>
        <taxon>Pezizomycotina</taxon>
        <taxon>Sordariomycetes</taxon>
        <taxon>Sordariomycetidae</taxon>
        <taxon>Sordariales</taxon>
        <taxon>Lasiosphaeriaceae</taxon>
        <taxon>Bombardia</taxon>
    </lineage>
</organism>
<reference evidence="1" key="1">
    <citation type="submission" date="2023-06" db="EMBL/GenBank/DDBJ databases">
        <title>Genome-scale phylogeny and comparative genomics of the fungal order Sordariales.</title>
        <authorList>
            <consortium name="Lawrence Berkeley National Laboratory"/>
            <person name="Hensen N."/>
            <person name="Bonometti L."/>
            <person name="Westerberg I."/>
            <person name="Brannstrom I.O."/>
            <person name="Guillou S."/>
            <person name="Cros-Aarteil S."/>
            <person name="Calhoun S."/>
            <person name="Haridas S."/>
            <person name="Kuo A."/>
            <person name="Mondo S."/>
            <person name="Pangilinan J."/>
            <person name="Riley R."/>
            <person name="LaButti K."/>
            <person name="Andreopoulos B."/>
            <person name="Lipzen A."/>
            <person name="Chen C."/>
            <person name="Yanf M."/>
            <person name="Daum C."/>
            <person name="Ng V."/>
            <person name="Clum A."/>
            <person name="Steindorff A."/>
            <person name="Ohm R."/>
            <person name="Martin F."/>
            <person name="Silar P."/>
            <person name="Natvig D."/>
            <person name="Lalanne C."/>
            <person name="Gautier V."/>
            <person name="Ament-velasquez S.L."/>
            <person name="Kruys A."/>
            <person name="Hutchinson M.I."/>
            <person name="Powell A.J."/>
            <person name="Barry K."/>
            <person name="Miller A.N."/>
            <person name="Grigoriev I.V."/>
            <person name="Debuchy R."/>
            <person name="Gladieux P."/>
            <person name="Thoren M.H."/>
            <person name="Johannesson H."/>
        </authorList>
    </citation>
    <scope>NUCLEOTIDE SEQUENCE</scope>
    <source>
        <strain evidence="1">SMH3391-2</strain>
    </source>
</reference>
<name>A0AA39U4N8_9PEZI</name>
<sequence length="175" mass="19144">MAASVGKPCTGLLYIETSCFRGWRSSDGAMSCQAFCEYDWIRNAENQKEKPSIVHQLPIIGQIGRSIPSLSQPLSASPAHAGADEVQRGVMQQSCRCCTNVIPGKAVKGPNLVSLPAELHQVRNSAGSWAFLPPTEGQLLTRAPKHPTIPRSHHARPVAPRLIAKQQAQKHYYLR</sequence>
<evidence type="ECO:0000313" key="1">
    <source>
        <dbReference type="EMBL" id="KAK0612348.1"/>
    </source>
</evidence>
<evidence type="ECO:0000313" key="2">
    <source>
        <dbReference type="Proteomes" id="UP001174934"/>
    </source>
</evidence>
<dbReference type="EMBL" id="JAULSR010000009">
    <property type="protein sequence ID" value="KAK0612348.1"/>
    <property type="molecule type" value="Genomic_DNA"/>
</dbReference>
<proteinExistence type="predicted"/>
<accession>A0AA39U4N8</accession>